<accession>A0A9D4I1M4</accession>
<comment type="caution">
    <text evidence="1">The sequence shown here is derived from an EMBL/GenBank/DDBJ whole genome shotgun (WGS) entry which is preliminary data.</text>
</comment>
<proteinExistence type="predicted"/>
<evidence type="ECO:0000313" key="3">
    <source>
        <dbReference type="Proteomes" id="UP000828390"/>
    </source>
</evidence>
<dbReference type="EMBL" id="JAIWYP010000011">
    <property type="protein sequence ID" value="KAH3740964.1"/>
    <property type="molecule type" value="Genomic_DNA"/>
</dbReference>
<dbReference type="Proteomes" id="UP000828390">
    <property type="component" value="Unassembled WGS sequence"/>
</dbReference>
<dbReference type="AlphaFoldDB" id="A0A9D4I1M4"/>
<evidence type="ECO:0000313" key="2">
    <source>
        <dbReference type="EMBL" id="KAH3875983.1"/>
    </source>
</evidence>
<name>A0A9D4I1M4_DREPO</name>
<sequence>MGAGDSPIRDWGTARLNLCLGNVELQCDAVVAEIEDQALLGYDVLVGSEHGPAD</sequence>
<dbReference type="EMBL" id="JAIWYP010000002">
    <property type="protein sequence ID" value="KAH3875983.1"/>
    <property type="molecule type" value="Genomic_DNA"/>
</dbReference>
<gene>
    <name evidence="2" type="ORF">DPMN_039262</name>
    <name evidence="1" type="ORF">DPMN_047682</name>
</gene>
<organism evidence="1 3">
    <name type="scientific">Dreissena polymorpha</name>
    <name type="common">Zebra mussel</name>
    <name type="synonym">Mytilus polymorpha</name>
    <dbReference type="NCBI Taxonomy" id="45954"/>
    <lineage>
        <taxon>Eukaryota</taxon>
        <taxon>Metazoa</taxon>
        <taxon>Spiralia</taxon>
        <taxon>Lophotrochozoa</taxon>
        <taxon>Mollusca</taxon>
        <taxon>Bivalvia</taxon>
        <taxon>Autobranchia</taxon>
        <taxon>Heteroconchia</taxon>
        <taxon>Euheterodonta</taxon>
        <taxon>Imparidentia</taxon>
        <taxon>Neoheterodontei</taxon>
        <taxon>Myida</taxon>
        <taxon>Dreissenoidea</taxon>
        <taxon>Dreissenidae</taxon>
        <taxon>Dreissena</taxon>
    </lineage>
</organism>
<reference evidence="1" key="2">
    <citation type="submission" date="2020-11" db="EMBL/GenBank/DDBJ databases">
        <authorList>
            <person name="McCartney M.A."/>
            <person name="Auch B."/>
            <person name="Kono T."/>
            <person name="Mallez S."/>
            <person name="Becker A."/>
            <person name="Gohl D.M."/>
            <person name="Silverstein K.A.T."/>
            <person name="Koren S."/>
            <person name="Bechman K.B."/>
            <person name="Herman A."/>
            <person name="Abrahante J.E."/>
            <person name="Garbe J."/>
        </authorList>
    </citation>
    <scope>NUCLEOTIDE SEQUENCE</scope>
    <source>
        <strain evidence="1">Duluth1</strain>
        <tissue evidence="1">Whole animal</tissue>
    </source>
</reference>
<evidence type="ECO:0000313" key="1">
    <source>
        <dbReference type="EMBL" id="KAH3740964.1"/>
    </source>
</evidence>
<reference evidence="1" key="1">
    <citation type="journal article" date="2019" name="bioRxiv">
        <title>The Genome of the Zebra Mussel, Dreissena polymorpha: A Resource for Invasive Species Research.</title>
        <authorList>
            <person name="McCartney M.A."/>
            <person name="Auch B."/>
            <person name="Kono T."/>
            <person name="Mallez S."/>
            <person name="Zhang Y."/>
            <person name="Obille A."/>
            <person name="Becker A."/>
            <person name="Abrahante J.E."/>
            <person name="Garbe J."/>
            <person name="Badalamenti J.P."/>
            <person name="Herman A."/>
            <person name="Mangelson H."/>
            <person name="Liachko I."/>
            <person name="Sullivan S."/>
            <person name="Sone E.D."/>
            <person name="Koren S."/>
            <person name="Silverstein K.A.T."/>
            <person name="Beckman K.B."/>
            <person name="Gohl D.M."/>
        </authorList>
    </citation>
    <scope>NUCLEOTIDE SEQUENCE</scope>
    <source>
        <strain evidence="1">Duluth1</strain>
        <tissue evidence="1">Whole animal</tissue>
    </source>
</reference>
<protein>
    <submittedName>
        <fullName evidence="1">Uncharacterized protein</fullName>
    </submittedName>
</protein>
<keyword evidence="3" id="KW-1185">Reference proteome</keyword>